<reference evidence="1" key="1">
    <citation type="submission" date="2014-11" db="EMBL/GenBank/DDBJ databases">
        <authorList>
            <person name="Otto D Thomas"/>
            <person name="Naeem Raeece"/>
        </authorList>
    </citation>
    <scope>NUCLEOTIDE SEQUENCE</scope>
</reference>
<dbReference type="InterPro" id="IPR032675">
    <property type="entry name" value="LRR_dom_sf"/>
</dbReference>
<gene>
    <name evidence="1" type="ORF">Cvel_15181</name>
</gene>
<dbReference type="Gene3D" id="3.80.10.10">
    <property type="entry name" value="Ribonuclease Inhibitor"/>
    <property type="match status" value="1"/>
</dbReference>
<organism evidence="1">
    <name type="scientific">Chromera velia CCMP2878</name>
    <dbReference type="NCBI Taxonomy" id="1169474"/>
    <lineage>
        <taxon>Eukaryota</taxon>
        <taxon>Sar</taxon>
        <taxon>Alveolata</taxon>
        <taxon>Colpodellida</taxon>
        <taxon>Chromeraceae</taxon>
        <taxon>Chromera</taxon>
    </lineage>
</organism>
<dbReference type="AlphaFoldDB" id="A0A0G4F5C2"/>
<dbReference type="SUPFAM" id="SSF52047">
    <property type="entry name" value="RNI-like"/>
    <property type="match status" value="1"/>
</dbReference>
<protein>
    <submittedName>
        <fullName evidence="1">Uncharacterized protein</fullName>
    </submittedName>
</protein>
<name>A0A0G4F5C2_9ALVE</name>
<sequence length="79" mass="8415">MEASDHDLVALSEGLRSKNFPSLRVLNLMGNSVGREGVGALMRSASEEHLALLEQLDLSGGRAGEGMEYLAAMLKSGRL</sequence>
<proteinExistence type="predicted"/>
<accession>A0A0G4F5C2</accession>
<evidence type="ECO:0000313" key="1">
    <source>
        <dbReference type="EMBL" id="CEM07280.1"/>
    </source>
</evidence>
<dbReference type="EMBL" id="CDMZ01000123">
    <property type="protein sequence ID" value="CEM07280.1"/>
    <property type="molecule type" value="Genomic_DNA"/>
</dbReference>
<dbReference type="VEuPathDB" id="CryptoDB:Cvel_15181"/>